<proteinExistence type="predicted"/>
<dbReference type="SUPFAM" id="SSF140453">
    <property type="entry name" value="EsxAB dimer-like"/>
    <property type="match status" value="1"/>
</dbReference>
<dbReference type="Gene3D" id="1.10.287.1060">
    <property type="entry name" value="ESAT-6-like"/>
    <property type="match status" value="1"/>
</dbReference>
<sequence length="241" mass="24874">MADTPSSNLTEPVPETLVPGGIANVLGASQYLSPTYWISELTNLICGTNPTEWIAQQYVGDWEQASKAGGALANLAEFNTDFAADVRGATEDVAHDWTGNAADQATGYHHQLVDALNAQVDDLKDVAHQFQTMAQGVSSTTNAIKSTFEGLCDTIIAAAISAAAAAATSWTVVGGIIGGSATAAAIANGVRLWAKIIELMGTAWDIAQAFSGTVAGYLGGLRGVADHELPAGGYDHPGVNR</sequence>
<dbReference type="RefSeq" id="WP_051313399.1">
    <property type="nucleotide sequence ID" value="NZ_AUBJ02000001.1"/>
</dbReference>
<comment type="caution">
    <text evidence="1">The sequence shown here is derived from an EMBL/GenBank/DDBJ whole genome shotgun (WGS) entry which is preliminary data.</text>
</comment>
<protein>
    <recommendedName>
        <fullName evidence="3">WXG100 family type VII secretion target</fullName>
    </recommendedName>
</protein>
<evidence type="ECO:0000313" key="1">
    <source>
        <dbReference type="EMBL" id="MCP2332638.1"/>
    </source>
</evidence>
<evidence type="ECO:0000313" key="2">
    <source>
        <dbReference type="Proteomes" id="UP000791080"/>
    </source>
</evidence>
<name>A0ABT1JKD5_ACTCY</name>
<keyword evidence="2" id="KW-1185">Reference proteome</keyword>
<gene>
    <name evidence="1" type="ORF">G443_002908</name>
</gene>
<accession>A0ABT1JKD5</accession>
<dbReference type="InterPro" id="IPR036689">
    <property type="entry name" value="ESAT-6-like_sf"/>
</dbReference>
<dbReference type="Proteomes" id="UP000791080">
    <property type="component" value="Unassembled WGS sequence"/>
</dbReference>
<organism evidence="1 2">
    <name type="scientific">Actinoalloteichus caeruleus DSM 43889</name>
    <dbReference type="NCBI Taxonomy" id="1120930"/>
    <lineage>
        <taxon>Bacteria</taxon>
        <taxon>Bacillati</taxon>
        <taxon>Actinomycetota</taxon>
        <taxon>Actinomycetes</taxon>
        <taxon>Pseudonocardiales</taxon>
        <taxon>Pseudonocardiaceae</taxon>
        <taxon>Actinoalloteichus</taxon>
        <taxon>Actinoalloteichus cyanogriseus</taxon>
    </lineage>
</organism>
<evidence type="ECO:0008006" key="3">
    <source>
        <dbReference type="Google" id="ProtNLM"/>
    </source>
</evidence>
<dbReference type="EMBL" id="AUBJ02000001">
    <property type="protein sequence ID" value="MCP2332638.1"/>
    <property type="molecule type" value="Genomic_DNA"/>
</dbReference>
<reference evidence="1 2" key="1">
    <citation type="submission" date="2013-07" db="EMBL/GenBank/DDBJ databases">
        <authorList>
            <consortium name="DOE Joint Genome Institute"/>
            <person name="Reeve W."/>
            <person name="Huntemann M."/>
            <person name="Han J."/>
            <person name="Chen A."/>
            <person name="Kyrpides N."/>
            <person name="Mavromatis K."/>
            <person name="Markowitz V."/>
            <person name="Palaniappan K."/>
            <person name="Ivanova N."/>
            <person name="Schaumberg A."/>
            <person name="Pati A."/>
            <person name="Liolios K."/>
            <person name="Nordberg H.P."/>
            <person name="Cantor M.N."/>
            <person name="Hua S.X."/>
            <person name="Woyke T."/>
        </authorList>
    </citation>
    <scope>NUCLEOTIDE SEQUENCE [LARGE SCALE GENOMIC DNA]</scope>
    <source>
        <strain evidence="1 2">DSM 43889</strain>
    </source>
</reference>
<reference evidence="1 2" key="2">
    <citation type="submission" date="2022-06" db="EMBL/GenBank/DDBJ databases">
        <title>Genomic Encyclopedia of Type Strains, Phase I: the one thousand microbial genomes (KMG-I) project.</title>
        <authorList>
            <person name="Kyrpides N."/>
        </authorList>
    </citation>
    <scope>NUCLEOTIDE SEQUENCE [LARGE SCALE GENOMIC DNA]</scope>
    <source>
        <strain evidence="1 2">DSM 43889</strain>
    </source>
</reference>